<feature type="region of interest" description="Disordered" evidence="1">
    <location>
        <begin position="1"/>
        <end position="56"/>
    </location>
</feature>
<reference evidence="2" key="1">
    <citation type="submission" date="2021-01" db="EMBL/GenBank/DDBJ databases">
        <authorList>
            <consortium name="Genoscope - CEA"/>
            <person name="William W."/>
        </authorList>
    </citation>
    <scope>NUCLEOTIDE SEQUENCE</scope>
</reference>
<dbReference type="OMA" id="ELCCRTY"/>
<sequence length="309" mass="35894">MGTCSSSAKQNGKNIKPKPIQNELDTNLNSGQKQPASQKQMEIEECPKQSQQEAHEEVEKKEIKSDIQNVITDEEAIKQFLLGEELSDVSMQMENDLSTQIQQKISFKDKRQIVSVIKALFLCLKNLEEPIYQLDKKYPSEILNNFQQFLQLSLQDLFEYNINLVKNEQIFQEGIELCCRTYHILQNLGKKSKIQKIYTQVIQDEEMIISEELKKQYLKVQSEIKLEIIRTFQNKNEAAKSQQQQNNPLVLMKFNTKHAITLAKQQTLKQQAGDDEESQLLQSLQEALDYDVQNSKYDTSNMKPKKKQN</sequence>
<proteinExistence type="predicted"/>
<dbReference type="AlphaFoldDB" id="A0A8S1VLD4"/>
<evidence type="ECO:0000313" key="2">
    <source>
        <dbReference type="EMBL" id="CAD8175526.1"/>
    </source>
</evidence>
<name>A0A8S1VLD4_PAROT</name>
<feature type="compositionally biased region" description="Polar residues" evidence="1">
    <location>
        <begin position="1"/>
        <end position="13"/>
    </location>
</feature>
<feature type="compositionally biased region" description="Polar residues" evidence="1">
    <location>
        <begin position="23"/>
        <end position="40"/>
    </location>
</feature>
<evidence type="ECO:0000256" key="1">
    <source>
        <dbReference type="SAM" id="MobiDB-lite"/>
    </source>
</evidence>
<comment type="caution">
    <text evidence="2">The sequence shown here is derived from an EMBL/GenBank/DDBJ whole genome shotgun (WGS) entry which is preliminary data.</text>
</comment>
<organism evidence="2 3">
    <name type="scientific">Paramecium octaurelia</name>
    <dbReference type="NCBI Taxonomy" id="43137"/>
    <lineage>
        <taxon>Eukaryota</taxon>
        <taxon>Sar</taxon>
        <taxon>Alveolata</taxon>
        <taxon>Ciliophora</taxon>
        <taxon>Intramacronucleata</taxon>
        <taxon>Oligohymenophorea</taxon>
        <taxon>Peniculida</taxon>
        <taxon>Parameciidae</taxon>
        <taxon>Paramecium</taxon>
    </lineage>
</organism>
<evidence type="ECO:0000313" key="3">
    <source>
        <dbReference type="Proteomes" id="UP000683925"/>
    </source>
</evidence>
<gene>
    <name evidence="2" type="ORF">POCTA_138.1.T0650252</name>
</gene>
<dbReference type="OrthoDB" id="305359at2759"/>
<feature type="compositionally biased region" description="Basic and acidic residues" evidence="1">
    <location>
        <begin position="41"/>
        <end position="56"/>
    </location>
</feature>
<dbReference type="Proteomes" id="UP000683925">
    <property type="component" value="Unassembled WGS sequence"/>
</dbReference>
<dbReference type="EMBL" id="CAJJDP010000064">
    <property type="protein sequence ID" value="CAD8175526.1"/>
    <property type="molecule type" value="Genomic_DNA"/>
</dbReference>
<accession>A0A8S1VLD4</accession>
<keyword evidence="3" id="KW-1185">Reference proteome</keyword>
<protein>
    <submittedName>
        <fullName evidence="2">Uncharacterized protein</fullName>
    </submittedName>
</protein>